<organism evidence="1">
    <name type="scientific">marine sediment metagenome</name>
    <dbReference type="NCBI Taxonomy" id="412755"/>
    <lineage>
        <taxon>unclassified sequences</taxon>
        <taxon>metagenomes</taxon>
        <taxon>ecological metagenomes</taxon>
    </lineage>
</organism>
<evidence type="ECO:0000313" key="1">
    <source>
        <dbReference type="EMBL" id="KKL16409.1"/>
    </source>
</evidence>
<protein>
    <submittedName>
        <fullName evidence="1">Uncharacterized protein</fullName>
    </submittedName>
</protein>
<comment type="caution">
    <text evidence="1">The sequence shown here is derived from an EMBL/GenBank/DDBJ whole genome shotgun (WGS) entry which is preliminary data.</text>
</comment>
<dbReference type="EMBL" id="LAZR01039673">
    <property type="protein sequence ID" value="KKL16409.1"/>
    <property type="molecule type" value="Genomic_DNA"/>
</dbReference>
<gene>
    <name evidence="1" type="ORF">LCGC14_2495880</name>
</gene>
<accession>A0A0F9B3A8</accession>
<reference evidence="1" key="1">
    <citation type="journal article" date="2015" name="Nature">
        <title>Complex archaea that bridge the gap between prokaryotes and eukaryotes.</title>
        <authorList>
            <person name="Spang A."/>
            <person name="Saw J.H."/>
            <person name="Jorgensen S.L."/>
            <person name="Zaremba-Niedzwiedzka K."/>
            <person name="Martijn J."/>
            <person name="Lind A.E."/>
            <person name="van Eijk R."/>
            <person name="Schleper C."/>
            <person name="Guy L."/>
            <person name="Ettema T.J."/>
        </authorList>
    </citation>
    <scope>NUCLEOTIDE SEQUENCE</scope>
</reference>
<name>A0A0F9B3A8_9ZZZZ</name>
<sequence>MPRDLPDWHTLSAQSSVYEVTDLGELAVRLGSIVTFDRRGDVIWIDGFEDGKDKWVTVTSGSGSAVDAATDRSRNGQNSVRLTPGTDLSKLATLRHDHAIPVFSLLGAEFSFSILLTVADLKLSMRTTDGAQVRTFAIRWRKTEKDLQYLDDNNIWVTFATDVVMSAGGSLFHTVKLVIDAVNGFYVRAIINDNEYSLVDIAPNTNPSAVAPFLRLDITDTGTGGGTERAWIDDVILTQNEPAQV</sequence>
<proteinExistence type="predicted"/>
<dbReference type="AlphaFoldDB" id="A0A0F9B3A8"/>